<evidence type="ECO:0000313" key="2">
    <source>
        <dbReference type="EMBL" id="KAL3616619.1"/>
    </source>
</evidence>
<proteinExistence type="predicted"/>
<dbReference type="Proteomes" id="UP001632038">
    <property type="component" value="Unassembled WGS sequence"/>
</dbReference>
<sequence>MAAQKISHPPMDQLQGLEDNIDSNPSWGESIVLGFQPHYILALETAIMIPYFVVPLMGGNDMIKYCSSNSPNIIRDLIVDCYRRIMGKSCYNLDNSRPVIGTNYGPSYVY</sequence>
<dbReference type="EMBL" id="JAVIJP010000087">
    <property type="protein sequence ID" value="KAL3616619.1"/>
    <property type="molecule type" value="Genomic_DNA"/>
</dbReference>
<name>A0ABD3BH67_9LAMI</name>
<dbReference type="AlphaFoldDB" id="A0ABD3BH67"/>
<comment type="caution">
    <text evidence="2">The sequence shown here is derived from an EMBL/GenBank/DDBJ whole genome shotgun (WGS) entry which is preliminary data.</text>
</comment>
<keyword evidence="3" id="KW-1185">Reference proteome</keyword>
<gene>
    <name evidence="2" type="ORF">CASFOL_039013</name>
</gene>
<evidence type="ECO:0000313" key="3">
    <source>
        <dbReference type="Proteomes" id="UP001632038"/>
    </source>
</evidence>
<protein>
    <recommendedName>
        <fullName evidence="4">DNA-directed RNA polymerase</fullName>
    </recommendedName>
</protein>
<evidence type="ECO:0008006" key="4">
    <source>
        <dbReference type="Google" id="ProtNLM"/>
    </source>
</evidence>
<reference evidence="3" key="1">
    <citation type="journal article" date="2024" name="IScience">
        <title>Strigolactones Initiate the Formation of Haustorium-like Structures in Castilleja.</title>
        <authorList>
            <person name="Buerger M."/>
            <person name="Peterson D."/>
            <person name="Chory J."/>
        </authorList>
    </citation>
    <scope>NUCLEOTIDE SEQUENCE [LARGE SCALE GENOMIC DNA]</scope>
</reference>
<evidence type="ECO:0000256" key="1">
    <source>
        <dbReference type="SAM" id="MobiDB-lite"/>
    </source>
</evidence>
<organism evidence="2 3">
    <name type="scientific">Castilleja foliolosa</name>
    <dbReference type="NCBI Taxonomy" id="1961234"/>
    <lineage>
        <taxon>Eukaryota</taxon>
        <taxon>Viridiplantae</taxon>
        <taxon>Streptophyta</taxon>
        <taxon>Embryophyta</taxon>
        <taxon>Tracheophyta</taxon>
        <taxon>Spermatophyta</taxon>
        <taxon>Magnoliopsida</taxon>
        <taxon>eudicotyledons</taxon>
        <taxon>Gunneridae</taxon>
        <taxon>Pentapetalae</taxon>
        <taxon>asterids</taxon>
        <taxon>lamiids</taxon>
        <taxon>Lamiales</taxon>
        <taxon>Orobanchaceae</taxon>
        <taxon>Pedicularideae</taxon>
        <taxon>Castillejinae</taxon>
        <taxon>Castilleja</taxon>
    </lineage>
</organism>
<feature type="region of interest" description="Disordered" evidence="1">
    <location>
        <begin position="1"/>
        <end position="21"/>
    </location>
</feature>
<accession>A0ABD3BH67</accession>